<evidence type="ECO:0000259" key="2">
    <source>
        <dbReference type="PROSITE" id="PS50011"/>
    </source>
</evidence>
<dbReference type="InterPro" id="IPR020635">
    <property type="entry name" value="Tyr_kinase_cat_dom"/>
</dbReference>
<dbReference type="VEuPathDB" id="VectorBase:FBgn0011829"/>
<dbReference type="PRINTS" id="PR00109">
    <property type="entry name" value="TYRKINASE"/>
</dbReference>
<dbReference type="GO" id="GO:0016358">
    <property type="term" value="P:dendrite development"/>
    <property type="evidence" value="ECO:0000315"/>
    <property type="project" value="FlyBase"/>
</dbReference>
<dbReference type="Gene3D" id="1.10.510.10">
    <property type="entry name" value="Transferase(Phosphotransferase) domain 1"/>
    <property type="match status" value="1"/>
</dbReference>
<organism evidence="3">
    <name type="scientific">Drosophila melanogaster</name>
    <name type="common">Fruit fly</name>
    <dbReference type="NCBI Taxonomy" id="7227"/>
    <lineage>
        <taxon>Eukaryota</taxon>
        <taxon>Metazoa</taxon>
        <taxon>Ecdysozoa</taxon>
        <taxon>Arthropoda</taxon>
        <taxon>Hexapoda</taxon>
        <taxon>Insecta</taxon>
        <taxon>Pterygota</taxon>
        <taxon>Neoptera</taxon>
        <taxon>Endopterygota</taxon>
        <taxon>Diptera</taxon>
        <taxon>Brachycera</taxon>
        <taxon>Muscomorpha</taxon>
        <taxon>Ephydroidea</taxon>
        <taxon>Drosophilidae</taxon>
        <taxon>Drosophila</taxon>
        <taxon>Sophophora</taxon>
    </lineage>
</organism>
<dbReference type="GO" id="GO:0005886">
    <property type="term" value="C:plasma membrane"/>
    <property type="evidence" value="ECO:0000314"/>
    <property type="project" value="FlyBase"/>
</dbReference>
<dbReference type="HOGENOM" id="CLU_004130_1_0_1"/>
<dbReference type="AGR" id="FB:FBgn0011829"/>
<reference evidence="3" key="1">
    <citation type="submission" date="2001-10" db="EMBL/GenBank/DDBJ databases">
        <authorList>
            <person name="Stapleton M."/>
            <person name="Brokstein P."/>
            <person name="Hong L."/>
            <person name="Agbayani A."/>
            <person name="Carlson J."/>
            <person name="Champe M."/>
            <person name="Chavez C."/>
            <person name="Dorsett V."/>
            <person name="Farfan D."/>
            <person name="Frise E."/>
            <person name="George R."/>
            <person name="Gonzalez M."/>
            <person name="Guarin H."/>
            <person name="Li P."/>
            <person name="Liao G."/>
            <person name="Miranda A."/>
            <person name="Mungall C.J."/>
            <person name="Nunoo J."/>
            <person name="Pacleb J."/>
            <person name="Paragas V."/>
            <person name="Park S."/>
            <person name="Phouanenavong S."/>
            <person name="Wan K."/>
            <person name="Yu C."/>
            <person name="Lewis S.E."/>
            <person name="Rubin G.M."/>
            <person name="Celniker S."/>
        </authorList>
    </citation>
    <scope>NUCLEOTIDE SEQUENCE</scope>
    <source>
        <strain evidence="3">Berkeley</strain>
    </source>
</reference>
<dbReference type="GO" id="GO:0009986">
    <property type="term" value="C:cell surface"/>
    <property type="evidence" value="ECO:0000314"/>
    <property type="project" value="FlyBase"/>
</dbReference>
<dbReference type="GO" id="GO:0007015">
    <property type="term" value="P:actin filament organization"/>
    <property type="evidence" value="ECO:0000315"/>
    <property type="project" value="FlyBase"/>
</dbReference>
<dbReference type="GO" id="GO:0030425">
    <property type="term" value="C:dendrite"/>
    <property type="evidence" value="ECO:0000314"/>
    <property type="project" value="FlyBase"/>
</dbReference>
<evidence type="ECO:0000313" key="3">
    <source>
        <dbReference type="EMBL" id="AAL28779.1"/>
    </source>
</evidence>
<dbReference type="SMART" id="SM00219">
    <property type="entry name" value="TyrKc"/>
    <property type="match status" value="1"/>
</dbReference>
<dbReference type="GO" id="GO:0001954">
    <property type="term" value="P:positive regulation of cell-matrix adhesion"/>
    <property type="evidence" value="ECO:0000315"/>
    <property type="project" value="FlyBase"/>
</dbReference>
<feature type="region of interest" description="Disordered" evidence="1">
    <location>
        <begin position="149"/>
        <end position="170"/>
    </location>
</feature>
<evidence type="ECO:0000313" key="4">
    <source>
        <dbReference type="FlyBase" id="FBgn0011829"/>
    </source>
</evidence>
<dbReference type="PROSITE" id="PS50011">
    <property type="entry name" value="PROTEIN_KINASE_DOM"/>
    <property type="match status" value="1"/>
</dbReference>
<dbReference type="EMBL" id="AY061231">
    <property type="protein sequence ID" value="AAL28779.1"/>
    <property type="molecule type" value="mRNA"/>
</dbReference>
<dbReference type="GO" id="GO:0005524">
    <property type="term" value="F:ATP binding"/>
    <property type="evidence" value="ECO:0007669"/>
    <property type="project" value="InterPro"/>
</dbReference>
<dbReference type="GO" id="GO:0005178">
    <property type="term" value="F:integrin binding"/>
    <property type="evidence" value="ECO:0000353"/>
    <property type="project" value="FlyBase"/>
</dbReference>
<dbReference type="InterPro" id="IPR001245">
    <property type="entry name" value="Ser-Thr/Tyr_kinase_cat_dom"/>
</dbReference>
<sequence>MAPESLADHVYTSKSDVWSFGVLCWELITLGASPYPGIAPQNLWSLLKTGYRMDRPENCSEAVYSIVRTCWADEPNGRPSFKFLASEFEKLLGNNAKYIDLETNAVSNPLYCGDDSALITTELGEPESLQHLWSPPKIAYDIHDQATSYDQSEEEMPVTSTAPPGYDLPRPLLDATANGQVLRYENDLRFPLNIRKSSCTPSYSNMTSEPPATTSLPHYSVPVKRGRSYLDMTNKSLIPDNLDSREFEKHLSKTISFRFSSLLNLSETKEVSPGWQAEDAV</sequence>
<dbReference type="GO" id="GO:0005509">
    <property type="term" value="F:calcium ion binding"/>
    <property type="evidence" value="ECO:0000250"/>
    <property type="project" value="FlyBase"/>
</dbReference>
<protein>
    <submittedName>
        <fullName evidence="3">LD17515p</fullName>
    </submittedName>
</protein>
<dbReference type="FlyBase" id="FBgn0011829">
    <property type="gene designation" value="Ret"/>
</dbReference>
<dbReference type="Bgee" id="FBgn0011829">
    <property type="expression patterns" value="Expressed in nociceptive neuron in imaginal disc-derived wing and 48 other cell types or tissues"/>
</dbReference>
<dbReference type="OrthoDB" id="3256376at2759"/>
<dbReference type="PANTHER" id="PTHR24416">
    <property type="entry name" value="TYROSINE-PROTEIN KINASE RECEPTOR"/>
    <property type="match status" value="1"/>
</dbReference>
<dbReference type="InterPro" id="IPR050122">
    <property type="entry name" value="RTK"/>
</dbReference>
<dbReference type="PANTHER" id="PTHR24416:SF617">
    <property type="entry name" value="RET ONCOGENE, ISOFORM A"/>
    <property type="match status" value="1"/>
</dbReference>
<name>Q95RP6_DROME</name>
<accession>Q95RP6</accession>
<gene>
    <name evidence="3 4" type="primary">Ret</name>
    <name evidence="4" type="ORF">CG14396</name>
</gene>
<dbReference type="AlphaFoldDB" id="Q95RP6"/>
<evidence type="ECO:0000256" key="1">
    <source>
        <dbReference type="SAM" id="MobiDB-lite"/>
    </source>
</evidence>
<proteinExistence type="evidence at transcript level"/>
<dbReference type="ExpressionAtlas" id="Q95RP6">
    <property type="expression patterns" value="baseline and differential"/>
</dbReference>
<dbReference type="InterPro" id="IPR011009">
    <property type="entry name" value="Kinase-like_dom_sf"/>
</dbReference>
<dbReference type="Pfam" id="PF07714">
    <property type="entry name" value="PK_Tyr_Ser-Thr"/>
    <property type="match status" value="1"/>
</dbReference>
<dbReference type="SUPFAM" id="SSF56112">
    <property type="entry name" value="Protein kinase-like (PK-like)"/>
    <property type="match status" value="1"/>
</dbReference>
<feature type="domain" description="Protein kinase" evidence="2">
    <location>
        <begin position="1"/>
        <end position="92"/>
    </location>
</feature>
<dbReference type="GO" id="GO:0004714">
    <property type="term" value="F:transmembrane receptor protein tyrosine kinase activity"/>
    <property type="evidence" value="ECO:0000250"/>
    <property type="project" value="FlyBase"/>
</dbReference>
<dbReference type="FunFam" id="1.10.510.10:FF:001927">
    <property type="entry name" value="Receptor protein-tyrosine kinase"/>
    <property type="match status" value="1"/>
</dbReference>
<dbReference type="InterPro" id="IPR000719">
    <property type="entry name" value="Prot_kinase_dom"/>
</dbReference>